<sequence length="296" mass="32026">MASIIPSYILSPSWDNPPDGPIKLGSIIKDPRQPERSLNSSSREPIDGSHIGTITQSDWSIHKTSSRDGHGGGQLWASLFPRAALAVSGDVGLSRTNTTAYACQELVTRHFQPEDAYICASLAGRAVRAYTEQYWYRSVYMITGVKIARGVVRMHSRDAARGTAAARVAVDGGESMGGLGAGMGVGVGMGVSSGREERFVGSQDFVLAYRLLRIRPKRGAAGWKAHDYNKSALLSIGDEDGDGEALPHMQAMGSFRNDWELEELTRPTAELEGLTFFKAQAADVGESECNFLVWQS</sequence>
<accession>A0AAN6PZY5</accession>
<evidence type="ECO:0000256" key="1">
    <source>
        <dbReference type="SAM" id="MobiDB-lite"/>
    </source>
</evidence>
<dbReference type="AlphaFoldDB" id="A0AAN6PZY5"/>
<name>A0AAN6PZY5_9PEZI</name>
<reference evidence="2" key="1">
    <citation type="journal article" date="2023" name="Mol. Phylogenet. Evol.">
        <title>Genome-scale phylogeny and comparative genomics of the fungal order Sordariales.</title>
        <authorList>
            <person name="Hensen N."/>
            <person name="Bonometti L."/>
            <person name="Westerberg I."/>
            <person name="Brannstrom I.O."/>
            <person name="Guillou S."/>
            <person name="Cros-Aarteil S."/>
            <person name="Calhoun S."/>
            <person name="Haridas S."/>
            <person name="Kuo A."/>
            <person name="Mondo S."/>
            <person name="Pangilinan J."/>
            <person name="Riley R."/>
            <person name="LaButti K."/>
            <person name="Andreopoulos B."/>
            <person name="Lipzen A."/>
            <person name="Chen C."/>
            <person name="Yan M."/>
            <person name="Daum C."/>
            <person name="Ng V."/>
            <person name="Clum A."/>
            <person name="Steindorff A."/>
            <person name="Ohm R.A."/>
            <person name="Martin F."/>
            <person name="Silar P."/>
            <person name="Natvig D.O."/>
            <person name="Lalanne C."/>
            <person name="Gautier V."/>
            <person name="Ament-Velasquez S.L."/>
            <person name="Kruys A."/>
            <person name="Hutchinson M.I."/>
            <person name="Powell A.J."/>
            <person name="Barry K."/>
            <person name="Miller A.N."/>
            <person name="Grigoriev I.V."/>
            <person name="Debuchy R."/>
            <person name="Gladieux P."/>
            <person name="Hiltunen Thoren M."/>
            <person name="Johannesson H."/>
        </authorList>
    </citation>
    <scope>NUCLEOTIDE SEQUENCE</scope>
    <source>
        <strain evidence="2">CBS 757.83</strain>
    </source>
</reference>
<evidence type="ECO:0000313" key="2">
    <source>
        <dbReference type="EMBL" id="KAK4101057.1"/>
    </source>
</evidence>
<proteinExistence type="predicted"/>
<protein>
    <submittedName>
        <fullName evidence="2">Uncharacterized protein</fullName>
    </submittedName>
</protein>
<dbReference type="Proteomes" id="UP001305647">
    <property type="component" value="Unassembled WGS sequence"/>
</dbReference>
<keyword evidence="3" id="KW-1185">Reference proteome</keyword>
<evidence type="ECO:0000313" key="3">
    <source>
        <dbReference type="Proteomes" id="UP001305647"/>
    </source>
</evidence>
<comment type="caution">
    <text evidence="2">The sequence shown here is derived from an EMBL/GenBank/DDBJ whole genome shotgun (WGS) entry which is preliminary data.</text>
</comment>
<gene>
    <name evidence="2" type="ORF">N658DRAFT_78610</name>
</gene>
<feature type="region of interest" description="Disordered" evidence="1">
    <location>
        <begin position="21"/>
        <end position="52"/>
    </location>
</feature>
<reference evidence="2" key="2">
    <citation type="submission" date="2023-05" db="EMBL/GenBank/DDBJ databases">
        <authorList>
            <consortium name="Lawrence Berkeley National Laboratory"/>
            <person name="Steindorff A."/>
            <person name="Hensen N."/>
            <person name="Bonometti L."/>
            <person name="Westerberg I."/>
            <person name="Brannstrom I.O."/>
            <person name="Guillou S."/>
            <person name="Cros-Aarteil S."/>
            <person name="Calhoun S."/>
            <person name="Haridas S."/>
            <person name="Kuo A."/>
            <person name="Mondo S."/>
            <person name="Pangilinan J."/>
            <person name="Riley R."/>
            <person name="Labutti K."/>
            <person name="Andreopoulos B."/>
            <person name="Lipzen A."/>
            <person name="Chen C."/>
            <person name="Yanf M."/>
            <person name="Daum C."/>
            <person name="Ng V."/>
            <person name="Clum A."/>
            <person name="Ohm R."/>
            <person name="Martin F."/>
            <person name="Silar P."/>
            <person name="Natvig D."/>
            <person name="Lalanne C."/>
            <person name="Gautier V."/>
            <person name="Ament-Velasquez S.L."/>
            <person name="Kruys A."/>
            <person name="Hutchinson M.I."/>
            <person name="Powell A.J."/>
            <person name="Barry K."/>
            <person name="Miller A.N."/>
            <person name="Grigoriev I.V."/>
            <person name="Debuchy R."/>
            <person name="Gladieux P."/>
            <person name="Thoren M.H."/>
            <person name="Johannesson H."/>
        </authorList>
    </citation>
    <scope>NUCLEOTIDE SEQUENCE</scope>
    <source>
        <strain evidence="2">CBS 757.83</strain>
    </source>
</reference>
<organism evidence="2 3">
    <name type="scientific">Parathielavia hyrcaniae</name>
    <dbReference type="NCBI Taxonomy" id="113614"/>
    <lineage>
        <taxon>Eukaryota</taxon>
        <taxon>Fungi</taxon>
        <taxon>Dikarya</taxon>
        <taxon>Ascomycota</taxon>
        <taxon>Pezizomycotina</taxon>
        <taxon>Sordariomycetes</taxon>
        <taxon>Sordariomycetidae</taxon>
        <taxon>Sordariales</taxon>
        <taxon>Chaetomiaceae</taxon>
        <taxon>Parathielavia</taxon>
    </lineage>
</organism>
<dbReference type="EMBL" id="MU863637">
    <property type="protein sequence ID" value="KAK4101057.1"/>
    <property type="molecule type" value="Genomic_DNA"/>
</dbReference>